<name>A0AAW2XEG5_9LAMI</name>
<organism evidence="1">
    <name type="scientific">Sesamum latifolium</name>
    <dbReference type="NCBI Taxonomy" id="2727402"/>
    <lineage>
        <taxon>Eukaryota</taxon>
        <taxon>Viridiplantae</taxon>
        <taxon>Streptophyta</taxon>
        <taxon>Embryophyta</taxon>
        <taxon>Tracheophyta</taxon>
        <taxon>Spermatophyta</taxon>
        <taxon>Magnoliopsida</taxon>
        <taxon>eudicotyledons</taxon>
        <taxon>Gunneridae</taxon>
        <taxon>Pentapetalae</taxon>
        <taxon>asterids</taxon>
        <taxon>lamiids</taxon>
        <taxon>Lamiales</taxon>
        <taxon>Pedaliaceae</taxon>
        <taxon>Sesamum</taxon>
    </lineage>
</organism>
<dbReference type="EMBL" id="JACGWN010000004">
    <property type="protein sequence ID" value="KAL0451619.1"/>
    <property type="molecule type" value="Genomic_DNA"/>
</dbReference>
<evidence type="ECO:0000313" key="1">
    <source>
        <dbReference type="EMBL" id="KAL0451619.1"/>
    </source>
</evidence>
<reference evidence="1" key="2">
    <citation type="journal article" date="2024" name="Plant">
        <title>Genomic evolution and insights into agronomic trait innovations of Sesamum species.</title>
        <authorList>
            <person name="Miao H."/>
            <person name="Wang L."/>
            <person name="Qu L."/>
            <person name="Liu H."/>
            <person name="Sun Y."/>
            <person name="Le M."/>
            <person name="Wang Q."/>
            <person name="Wei S."/>
            <person name="Zheng Y."/>
            <person name="Lin W."/>
            <person name="Duan Y."/>
            <person name="Cao H."/>
            <person name="Xiong S."/>
            <person name="Wang X."/>
            <person name="Wei L."/>
            <person name="Li C."/>
            <person name="Ma Q."/>
            <person name="Ju M."/>
            <person name="Zhao R."/>
            <person name="Li G."/>
            <person name="Mu C."/>
            <person name="Tian Q."/>
            <person name="Mei H."/>
            <person name="Zhang T."/>
            <person name="Gao T."/>
            <person name="Zhang H."/>
        </authorList>
    </citation>
    <scope>NUCLEOTIDE SEQUENCE</scope>
    <source>
        <strain evidence="1">KEN1</strain>
    </source>
</reference>
<comment type="caution">
    <text evidence="1">The sequence shown here is derived from an EMBL/GenBank/DDBJ whole genome shotgun (WGS) entry which is preliminary data.</text>
</comment>
<gene>
    <name evidence="1" type="ORF">Slati_1140000</name>
</gene>
<accession>A0AAW2XEG5</accession>
<dbReference type="AlphaFoldDB" id="A0AAW2XEG5"/>
<protein>
    <submittedName>
        <fullName evidence="1">Uncharacterized protein</fullName>
    </submittedName>
</protein>
<reference evidence="1" key="1">
    <citation type="submission" date="2020-06" db="EMBL/GenBank/DDBJ databases">
        <authorList>
            <person name="Li T."/>
            <person name="Hu X."/>
            <person name="Zhang T."/>
            <person name="Song X."/>
            <person name="Zhang H."/>
            <person name="Dai N."/>
            <person name="Sheng W."/>
            <person name="Hou X."/>
            <person name="Wei L."/>
        </authorList>
    </citation>
    <scope>NUCLEOTIDE SEQUENCE</scope>
    <source>
        <strain evidence="1">KEN1</strain>
        <tissue evidence="1">Leaf</tissue>
    </source>
</reference>
<sequence length="89" mass="9831">MQNKHKNPQDIVTGAFHFLEDFQHHSSRGKATASCKMDGSCKPPNAGWEKIKFDEAMFMDGVERFVALLHSQNLGSALPGLYVGLSNLP</sequence>
<proteinExistence type="predicted"/>